<dbReference type="AlphaFoldDB" id="A0AAV6Q787"/>
<dbReference type="Proteomes" id="UP000693946">
    <property type="component" value="Linkage Group LG6"/>
</dbReference>
<reference evidence="1 2" key="1">
    <citation type="journal article" date="2021" name="Sci. Rep.">
        <title>Chromosome anchoring in Senegalese sole (Solea senegalensis) reveals sex-associated markers and genome rearrangements in flatfish.</title>
        <authorList>
            <person name="Guerrero-Cozar I."/>
            <person name="Gomez-Garrido J."/>
            <person name="Berbel C."/>
            <person name="Martinez-Blanch J.F."/>
            <person name="Alioto T."/>
            <person name="Claros M.G."/>
            <person name="Gagnaire P.A."/>
            <person name="Manchado M."/>
        </authorList>
    </citation>
    <scope>NUCLEOTIDE SEQUENCE [LARGE SCALE GENOMIC DNA]</scope>
    <source>
        <strain evidence="1">Sse05_10M</strain>
    </source>
</reference>
<evidence type="ECO:0000313" key="1">
    <source>
        <dbReference type="EMBL" id="KAG7485458.1"/>
    </source>
</evidence>
<organism evidence="1 2">
    <name type="scientific">Solea senegalensis</name>
    <name type="common">Senegalese sole</name>
    <dbReference type="NCBI Taxonomy" id="28829"/>
    <lineage>
        <taxon>Eukaryota</taxon>
        <taxon>Metazoa</taxon>
        <taxon>Chordata</taxon>
        <taxon>Craniata</taxon>
        <taxon>Vertebrata</taxon>
        <taxon>Euteleostomi</taxon>
        <taxon>Actinopterygii</taxon>
        <taxon>Neopterygii</taxon>
        <taxon>Teleostei</taxon>
        <taxon>Neoteleostei</taxon>
        <taxon>Acanthomorphata</taxon>
        <taxon>Carangaria</taxon>
        <taxon>Pleuronectiformes</taxon>
        <taxon>Pleuronectoidei</taxon>
        <taxon>Soleidae</taxon>
        <taxon>Solea</taxon>
    </lineage>
</organism>
<name>A0AAV6Q787_SOLSE</name>
<accession>A0AAV6Q787</accession>
<gene>
    <name evidence="1" type="ORF">JOB18_010639</name>
</gene>
<comment type="caution">
    <text evidence="1">The sequence shown here is derived from an EMBL/GenBank/DDBJ whole genome shotgun (WGS) entry which is preliminary data.</text>
</comment>
<keyword evidence="2" id="KW-1185">Reference proteome</keyword>
<sequence length="115" mass="13002">MLLDCTSLQSWPPPSSLQQKNLDCRRQHIVHLAGTGADLVRLRQTEYKSILRIGIDITRGDGWHRGTFTARICLQKQTALPDPSSKYIRRQRCSNSLVIYCTLESDPMTGTKSIS</sequence>
<proteinExistence type="predicted"/>
<evidence type="ECO:0000313" key="2">
    <source>
        <dbReference type="Proteomes" id="UP000693946"/>
    </source>
</evidence>
<protein>
    <submittedName>
        <fullName evidence="1">Uncharacterized protein</fullName>
    </submittedName>
</protein>
<dbReference type="EMBL" id="JAGKHQ010000018">
    <property type="protein sequence ID" value="KAG7485458.1"/>
    <property type="molecule type" value="Genomic_DNA"/>
</dbReference>